<keyword evidence="6" id="KW-0067">ATP-binding</keyword>
<dbReference type="AlphaFoldDB" id="A0A815TT39"/>
<dbReference type="PANTHER" id="PTHR44899">
    <property type="entry name" value="CAMK FAMILY PROTEIN KINASE"/>
    <property type="match status" value="1"/>
</dbReference>
<dbReference type="GO" id="GO:0005524">
    <property type="term" value="F:ATP binding"/>
    <property type="evidence" value="ECO:0007669"/>
    <property type="project" value="UniProtKB-KW"/>
</dbReference>
<feature type="domain" description="Protein kinase" evidence="10">
    <location>
        <begin position="14"/>
        <end position="269"/>
    </location>
</feature>
<comment type="caution">
    <text evidence="11">The sequence shown here is derived from an EMBL/GenBank/DDBJ whole genome shotgun (WGS) entry which is preliminary data.</text>
</comment>
<dbReference type="SUPFAM" id="SSF56112">
    <property type="entry name" value="Protein kinase-like (PK-like)"/>
    <property type="match status" value="1"/>
</dbReference>
<comment type="catalytic activity">
    <reaction evidence="8">
        <text>L-seryl-[protein] + ATP = O-phospho-L-seryl-[protein] + ADP + H(+)</text>
        <dbReference type="Rhea" id="RHEA:17989"/>
        <dbReference type="Rhea" id="RHEA-COMP:9863"/>
        <dbReference type="Rhea" id="RHEA-COMP:11604"/>
        <dbReference type="ChEBI" id="CHEBI:15378"/>
        <dbReference type="ChEBI" id="CHEBI:29999"/>
        <dbReference type="ChEBI" id="CHEBI:30616"/>
        <dbReference type="ChEBI" id="CHEBI:83421"/>
        <dbReference type="ChEBI" id="CHEBI:456216"/>
        <dbReference type="EC" id="2.7.11.1"/>
    </reaction>
</comment>
<organism evidence="11 12">
    <name type="scientific">Adineta steineri</name>
    <dbReference type="NCBI Taxonomy" id="433720"/>
    <lineage>
        <taxon>Eukaryota</taxon>
        <taxon>Metazoa</taxon>
        <taxon>Spiralia</taxon>
        <taxon>Gnathifera</taxon>
        <taxon>Rotifera</taxon>
        <taxon>Eurotatoria</taxon>
        <taxon>Bdelloidea</taxon>
        <taxon>Adinetida</taxon>
        <taxon>Adinetidae</taxon>
        <taxon>Adineta</taxon>
    </lineage>
</organism>
<evidence type="ECO:0000313" key="12">
    <source>
        <dbReference type="Proteomes" id="UP000663845"/>
    </source>
</evidence>
<protein>
    <recommendedName>
        <fullName evidence="1">non-specific serine/threonine protein kinase</fullName>
        <ecNumber evidence="1">2.7.11.1</ecNumber>
    </recommendedName>
</protein>
<sequence>MADSNQPIIYKNRYQLQRKLDRENFSTLYLVADLEAENELKVLKVIRLDDMSDEQATETINRTIHLLKLNNKYIVKYYESFIEDNYLYIVIEYCEDGNVQEYLKKQTNILEEDHIIEWLIQILSAIEYIHRSNLFHGNLKLKNLFLKSNKIKITNFDITSLSYPTIDLASSLTEFPYFLAPEVLKNNVFLAISDIWSIGCLLYEMCTFQHNSSDKHITDIIKYMLYNGGQMPHLPELYSNELNDLFKKMLIEDPLKRSNAKELLHSRFILFYCQRNTNCSDQQNQLEIATNQLEPLTTTNNKRSRSLPPISTVNRQIDTTHNSQQHRERESSQSRDLRIKIDTLRKKAINILGEDKFEIVYNYLMEQRIAQKSDPRIDEAKVTEGLKAFVKRPEECFVVEQLVFLELISN</sequence>
<evidence type="ECO:0000259" key="10">
    <source>
        <dbReference type="PROSITE" id="PS50011"/>
    </source>
</evidence>
<dbReference type="InterPro" id="IPR011009">
    <property type="entry name" value="Kinase-like_dom_sf"/>
</dbReference>
<evidence type="ECO:0000256" key="8">
    <source>
        <dbReference type="ARBA" id="ARBA00048679"/>
    </source>
</evidence>
<accession>A0A815TT39</accession>
<proteinExistence type="predicted"/>
<evidence type="ECO:0000256" key="7">
    <source>
        <dbReference type="ARBA" id="ARBA00047899"/>
    </source>
</evidence>
<dbReference type="PANTHER" id="PTHR44899:SF8">
    <property type="entry name" value="NIMA-RELATED KINASE 11"/>
    <property type="match status" value="1"/>
</dbReference>
<dbReference type="Proteomes" id="UP000663845">
    <property type="component" value="Unassembled WGS sequence"/>
</dbReference>
<evidence type="ECO:0000256" key="1">
    <source>
        <dbReference type="ARBA" id="ARBA00012513"/>
    </source>
</evidence>
<dbReference type="Gene3D" id="3.30.200.20">
    <property type="entry name" value="Phosphorylase Kinase, domain 1"/>
    <property type="match status" value="1"/>
</dbReference>
<feature type="region of interest" description="Disordered" evidence="9">
    <location>
        <begin position="297"/>
        <end position="335"/>
    </location>
</feature>
<name>A0A815TT39_9BILA</name>
<dbReference type="EMBL" id="CAJNOG010002434">
    <property type="protein sequence ID" value="CAF1504943.1"/>
    <property type="molecule type" value="Genomic_DNA"/>
</dbReference>
<keyword evidence="2" id="KW-0723">Serine/threonine-protein kinase</keyword>
<evidence type="ECO:0000256" key="6">
    <source>
        <dbReference type="ARBA" id="ARBA00022840"/>
    </source>
</evidence>
<feature type="compositionally biased region" description="Basic and acidic residues" evidence="9">
    <location>
        <begin position="325"/>
        <end position="335"/>
    </location>
</feature>
<dbReference type="GO" id="GO:0004674">
    <property type="term" value="F:protein serine/threonine kinase activity"/>
    <property type="evidence" value="ECO:0007669"/>
    <property type="project" value="UniProtKB-KW"/>
</dbReference>
<evidence type="ECO:0000256" key="5">
    <source>
        <dbReference type="ARBA" id="ARBA00022777"/>
    </source>
</evidence>
<keyword evidence="5" id="KW-0418">Kinase</keyword>
<keyword evidence="4" id="KW-0547">Nucleotide-binding</keyword>
<dbReference type="InterPro" id="IPR051131">
    <property type="entry name" value="NEK_Ser/Thr_kinase_NIMA"/>
</dbReference>
<evidence type="ECO:0000313" key="11">
    <source>
        <dbReference type="EMBL" id="CAF1504943.1"/>
    </source>
</evidence>
<comment type="catalytic activity">
    <reaction evidence="7">
        <text>L-threonyl-[protein] + ATP = O-phospho-L-threonyl-[protein] + ADP + H(+)</text>
        <dbReference type="Rhea" id="RHEA:46608"/>
        <dbReference type="Rhea" id="RHEA-COMP:11060"/>
        <dbReference type="Rhea" id="RHEA-COMP:11605"/>
        <dbReference type="ChEBI" id="CHEBI:15378"/>
        <dbReference type="ChEBI" id="CHEBI:30013"/>
        <dbReference type="ChEBI" id="CHEBI:30616"/>
        <dbReference type="ChEBI" id="CHEBI:61977"/>
        <dbReference type="ChEBI" id="CHEBI:456216"/>
        <dbReference type="EC" id="2.7.11.1"/>
    </reaction>
</comment>
<dbReference type="Pfam" id="PF00069">
    <property type="entry name" value="Pkinase"/>
    <property type="match status" value="1"/>
</dbReference>
<reference evidence="11" key="1">
    <citation type="submission" date="2021-02" db="EMBL/GenBank/DDBJ databases">
        <authorList>
            <person name="Nowell W R."/>
        </authorList>
    </citation>
    <scope>NUCLEOTIDE SEQUENCE</scope>
</reference>
<evidence type="ECO:0000256" key="9">
    <source>
        <dbReference type="SAM" id="MobiDB-lite"/>
    </source>
</evidence>
<feature type="compositionally biased region" description="Polar residues" evidence="9">
    <location>
        <begin position="309"/>
        <end position="322"/>
    </location>
</feature>
<keyword evidence="3" id="KW-0808">Transferase</keyword>
<evidence type="ECO:0000256" key="2">
    <source>
        <dbReference type="ARBA" id="ARBA00022527"/>
    </source>
</evidence>
<dbReference type="InterPro" id="IPR000719">
    <property type="entry name" value="Prot_kinase_dom"/>
</dbReference>
<dbReference type="PROSITE" id="PS50011">
    <property type="entry name" value="PROTEIN_KINASE_DOM"/>
    <property type="match status" value="1"/>
</dbReference>
<evidence type="ECO:0000256" key="3">
    <source>
        <dbReference type="ARBA" id="ARBA00022679"/>
    </source>
</evidence>
<dbReference type="Gene3D" id="1.10.510.10">
    <property type="entry name" value="Transferase(Phosphotransferase) domain 1"/>
    <property type="match status" value="1"/>
</dbReference>
<evidence type="ECO:0000256" key="4">
    <source>
        <dbReference type="ARBA" id="ARBA00022741"/>
    </source>
</evidence>
<gene>
    <name evidence="11" type="ORF">JYZ213_LOCUS43700</name>
</gene>
<dbReference type="EC" id="2.7.11.1" evidence="1"/>